<dbReference type="FunFam" id="3.40.50.12230:FF:000001">
    <property type="entry name" value="Methionyl-tRNA formyltransferase"/>
    <property type="match status" value="1"/>
</dbReference>
<evidence type="ECO:0000256" key="1">
    <source>
        <dbReference type="ARBA" id="ARBA00010699"/>
    </source>
</evidence>
<dbReference type="NCBIfam" id="TIGR00460">
    <property type="entry name" value="fmt"/>
    <property type="match status" value="1"/>
</dbReference>
<dbReference type="GO" id="GO:0005829">
    <property type="term" value="C:cytosol"/>
    <property type="evidence" value="ECO:0007669"/>
    <property type="project" value="TreeGrafter"/>
</dbReference>
<dbReference type="SUPFAM" id="SSF50486">
    <property type="entry name" value="FMT C-terminal domain-like"/>
    <property type="match status" value="1"/>
</dbReference>
<dbReference type="InterPro" id="IPR041711">
    <property type="entry name" value="Met-tRNA-FMT_N"/>
</dbReference>
<feature type="domain" description="Formyl transferase C-terminal" evidence="7">
    <location>
        <begin position="213"/>
        <end position="315"/>
    </location>
</feature>
<dbReference type="CDD" id="cd08646">
    <property type="entry name" value="FMT_core_Met-tRNA-FMT_N"/>
    <property type="match status" value="1"/>
</dbReference>
<dbReference type="InterPro" id="IPR005794">
    <property type="entry name" value="Fmt"/>
</dbReference>
<keyword evidence="3 5" id="KW-0808">Transferase</keyword>
<evidence type="ECO:0000256" key="5">
    <source>
        <dbReference type="HAMAP-Rule" id="MF_00182"/>
    </source>
</evidence>
<dbReference type="EC" id="2.1.2.9" evidence="2 5"/>
<dbReference type="PANTHER" id="PTHR11138:SF5">
    <property type="entry name" value="METHIONYL-TRNA FORMYLTRANSFERASE, MITOCHONDRIAL"/>
    <property type="match status" value="1"/>
</dbReference>
<name>A0A484HDG7_9BACT</name>
<protein>
    <recommendedName>
        <fullName evidence="2 5">Methionyl-tRNA formyltransferase</fullName>
        <ecNumber evidence="2 5">2.1.2.9</ecNumber>
    </recommendedName>
</protein>
<comment type="function">
    <text evidence="5">Attaches a formyl group to the free amino group of methionyl-tRNA(fMet). The formyl group appears to play a dual role in the initiator identity of N-formylmethionyl-tRNA by promoting its recognition by IF2 and preventing the misappropriation of this tRNA by the elongation apparatus.</text>
</comment>
<dbReference type="InterPro" id="IPR036477">
    <property type="entry name" value="Formyl_transf_N_sf"/>
</dbReference>
<reference evidence="8" key="1">
    <citation type="submission" date="2019-01" db="EMBL/GenBank/DDBJ databases">
        <authorList>
            <consortium name="Genoscope - CEA"/>
            <person name="William W."/>
        </authorList>
    </citation>
    <scope>NUCLEOTIDE SEQUENCE</scope>
    <source>
        <strain evidence="8">CR-1</strain>
    </source>
</reference>
<dbReference type="InterPro" id="IPR005793">
    <property type="entry name" value="Formyl_trans_C"/>
</dbReference>
<feature type="binding site" evidence="5">
    <location>
        <begin position="118"/>
        <end position="121"/>
    </location>
    <ligand>
        <name>(6S)-5,6,7,8-tetrahydrofolate</name>
        <dbReference type="ChEBI" id="CHEBI:57453"/>
    </ligand>
</feature>
<dbReference type="InterPro" id="IPR002376">
    <property type="entry name" value="Formyl_transf_N"/>
</dbReference>
<keyword evidence="4 5" id="KW-0648">Protein biosynthesis</keyword>
<dbReference type="Pfam" id="PF00551">
    <property type="entry name" value="Formyl_trans_N"/>
    <property type="match status" value="1"/>
</dbReference>
<dbReference type="AlphaFoldDB" id="A0A484HDG7"/>
<dbReference type="SUPFAM" id="SSF53328">
    <property type="entry name" value="Formyltransferase"/>
    <property type="match status" value="1"/>
</dbReference>
<evidence type="ECO:0000313" key="8">
    <source>
        <dbReference type="EMBL" id="VEN72565.1"/>
    </source>
</evidence>
<feature type="domain" description="Formyl transferase N-terminal" evidence="6">
    <location>
        <begin position="11"/>
        <end position="189"/>
    </location>
</feature>
<evidence type="ECO:0000256" key="2">
    <source>
        <dbReference type="ARBA" id="ARBA00012261"/>
    </source>
</evidence>
<evidence type="ECO:0000259" key="6">
    <source>
        <dbReference type="Pfam" id="PF00551"/>
    </source>
</evidence>
<dbReference type="GO" id="GO:0004479">
    <property type="term" value="F:methionyl-tRNA formyltransferase activity"/>
    <property type="evidence" value="ECO:0007669"/>
    <property type="project" value="UniProtKB-UniRule"/>
</dbReference>
<dbReference type="Pfam" id="PF02911">
    <property type="entry name" value="Formyl_trans_C"/>
    <property type="match status" value="1"/>
</dbReference>
<dbReference type="HAMAP" id="MF_00182">
    <property type="entry name" value="Formyl_trans"/>
    <property type="match status" value="1"/>
</dbReference>
<comment type="similarity">
    <text evidence="1 5">Belongs to the Fmt family.</text>
</comment>
<sequence length="325" mass="35308">MTNESKEKKSRVVFMGSPDFAVPSLRALVKSGHDVVLAVTRPDRKKGRGRKRSGSPVKEAALEMGLSLIQPESAKDPAFVDALQNADPDFLAVVAYGELLPEDALKIPALGAVNVHPSLLPRYRGPAPIQWALINGEKETGVSTMLMSREMDAGDILFSVKTPIGPDDDSATLHDRLARIGADLLVQTLDAMKKKTAVPRPQDHSRATRAPLLKKKDGRVDWEKPARDLESFIQGVTPWPGAFSFCRGKRFKFFKAAALERRLPGPPGAIFISPGAISTDSPDSLCVKTGQGALSILELQPESGKRLLAKDFLKGWKPSPGWAFE</sequence>
<comment type="catalytic activity">
    <reaction evidence="5">
        <text>L-methionyl-tRNA(fMet) + (6R)-10-formyltetrahydrofolate = N-formyl-L-methionyl-tRNA(fMet) + (6S)-5,6,7,8-tetrahydrofolate + H(+)</text>
        <dbReference type="Rhea" id="RHEA:24380"/>
        <dbReference type="Rhea" id="RHEA-COMP:9952"/>
        <dbReference type="Rhea" id="RHEA-COMP:9953"/>
        <dbReference type="ChEBI" id="CHEBI:15378"/>
        <dbReference type="ChEBI" id="CHEBI:57453"/>
        <dbReference type="ChEBI" id="CHEBI:78530"/>
        <dbReference type="ChEBI" id="CHEBI:78844"/>
        <dbReference type="ChEBI" id="CHEBI:195366"/>
        <dbReference type="EC" id="2.1.2.9"/>
    </reaction>
</comment>
<dbReference type="PANTHER" id="PTHR11138">
    <property type="entry name" value="METHIONYL-TRNA FORMYLTRANSFERASE"/>
    <property type="match status" value="1"/>
</dbReference>
<dbReference type="CDD" id="cd08704">
    <property type="entry name" value="Met_tRNA_FMT_C"/>
    <property type="match status" value="1"/>
</dbReference>
<proteinExistence type="inferred from homology"/>
<dbReference type="Gene3D" id="3.40.50.12230">
    <property type="match status" value="1"/>
</dbReference>
<dbReference type="InterPro" id="IPR044135">
    <property type="entry name" value="Met-tRNA-FMT_C"/>
</dbReference>
<organism evidence="8">
    <name type="scientific">uncultured Desulfobacteraceae bacterium</name>
    <dbReference type="NCBI Taxonomy" id="218296"/>
    <lineage>
        <taxon>Bacteria</taxon>
        <taxon>Pseudomonadati</taxon>
        <taxon>Thermodesulfobacteriota</taxon>
        <taxon>Desulfobacteria</taxon>
        <taxon>Desulfobacterales</taxon>
        <taxon>Desulfobacteraceae</taxon>
        <taxon>environmental samples</taxon>
    </lineage>
</organism>
<gene>
    <name evidence="5 8" type="primary">fmt</name>
    <name evidence="8" type="ORF">EPICR_10064</name>
</gene>
<dbReference type="InterPro" id="IPR011034">
    <property type="entry name" value="Formyl_transferase-like_C_sf"/>
</dbReference>
<evidence type="ECO:0000256" key="3">
    <source>
        <dbReference type="ARBA" id="ARBA00022679"/>
    </source>
</evidence>
<accession>A0A484HDG7</accession>
<dbReference type="EMBL" id="CAACVI010000001">
    <property type="protein sequence ID" value="VEN72565.1"/>
    <property type="molecule type" value="Genomic_DNA"/>
</dbReference>
<evidence type="ECO:0000259" key="7">
    <source>
        <dbReference type="Pfam" id="PF02911"/>
    </source>
</evidence>
<evidence type="ECO:0000256" key="4">
    <source>
        <dbReference type="ARBA" id="ARBA00022917"/>
    </source>
</evidence>